<evidence type="ECO:0000313" key="2">
    <source>
        <dbReference type="EMBL" id="KAA5538870.1"/>
    </source>
</evidence>
<dbReference type="InterPro" id="IPR039567">
    <property type="entry name" value="Gly-zipper"/>
</dbReference>
<reference evidence="2 3" key="1">
    <citation type="submission" date="2019-08" db="EMBL/GenBank/DDBJ databases">
        <authorList>
            <person name="Dhanesh K."/>
            <person name="Kumar G."/>
            <person name="Sasikala C."/>
            <person name="Venkata Ramana C."/>
        </authorList>
    </citation>
    <scope>NUCLEOTIDE SEQUENCE [LARGE SCALE GENOMIC DNA]</scope>
    <source>
        <strain evidence="2 3">JC645</strain>
    </source>
</reference>
<proteinExistence type="predicted"/>
<dbReference type="EMBL" id="VWOX01000024">
    <property type="protein sequence ID" value="KAA5538870.1"/>
    <property type="molecule type" value="Genomic_DNA"/>
</dbReference>
<dbReference type="AlphaFoldDB" id="A0A5M6CWV5"/>
<name>A0A5M6CWV5_9BACT</name>
<evidence type="ECO:0000259" key="1">
    <source>
        <dbReference type="Pfam" id="PF13488"/>
    </source>
</evidence>
<keyword evidence="3" id="KW-1185">Reference proteome</keyword>
<sequence length="241" mass="25819">MKDLVRYRAPRDRQEIVYRTSIMIVTKRIGVILLLAASHLAVLPSVGAQNNQQRGATFGGLAGAIAGGLIGDHNDEAGAGAVIGGVVGAVAGGVLGNAADKDQAIAQQRAAYARAQQQQYLQQQHAAAIQSAVTIQDVISMTRSGLSDQVILNQVRQRGYVGKLAVNDIIALHQQGVSENVITGIQNMGEGPVAVATPAPAVVEHHIHRPAPVIIEEHVVPRYYHPHPHYRRARHTFYFGH</sequence>
<gene>
    <name evidence="2" type="ORF">FYK55_25865</name>
</gene>
<dbReference type="Pfam" id="PF13488">
    <property type="entry name" value="Gly-zipper_Omp"/>
    <property type="match status" value="1"/>
</dbReference>
<accession>A0A5M6CWV5</accession>
<comment type="caution">
    <text evidence="2">The sequence shown here is derived from an EMBL/GenBank/DDBJ whole genome shotgun (WGS) entry which is preliminary data.</text>
</comment>
<evidence type="ECO:0000313" key="3">
    <source>
        <dbReference type="Proteomes" id="UP000324479"/>
    </source>
</evidence>
<protein>
    <recommendedName>
        <fullName evidence="1">Glycine zipper domain-containing protein</fullName>
    </recommendedName>
</protein>
<feature type="domain" description="Glycine zipper" evidence="1">
    <location>
        <begin position="59"/>
        <end position="103"/>
    </location>
</feature>
<dbReference type="Proteomes" id="UP000324479">
    <property type="component" value="Unassembled WGS sequence"/>
</dbReference>
<organism evidence="2 3">
    <name type="scientific">Roseiconus nitratireducens</name>
    <dbReference type="NCBI Taxonomy" id="2605748"/>
    <lineage>
        <taxon>Bacteria</taxon>
        <taxon>Pseudomonadati</taxon>
        <taxon>Planctomycetota</taxon>
        <taxon>Planctomycetia</taxon>
        <taxon>Pirellulales</taxon>
        <taxon>Pirellulaceae</taxon>
        <taxon>Roseiconus</taxon>
    </lineage>
</organism>